<comment type="caution">
    <text evidence="3">The sequence shown here is derived from an EMBL/GenBank/DDBJ whole genome shotgun (WGS) entry which is preliminary data.</text>
</comment>
<evidence type="ECO:0000256" key="1">
    <source>
        <dbReference type="SAM" id="MobiDB-lite"/>
    </source>
</evidence>
<keyword evidence="2" id="KW-1133">Transmembrane helix</keyword>
<keyword evidence="2" id="KW-0472">Membrane</keyword>
<reference evidence="3 4" key="1">
    <citation type="submission" date="2023-01" db="EMBL/GenBank/DDBJ databases">
        <title>Analysis of 21 Apiospora genomes using comparative genomics revels a genus with tremendous synthesis potential of carbohydrate active enzymes and secondary metabolites.</title>
        <authorList>
            <person name="Sorensen T."/>
        </authorList>
    </citation>
    <scope>NUCLEOTIDE SEQUENCE [LARGE SCALE GENOMIC DNA]</scope>
    <source>
        <strain evidence="3 4">CBS 83171</strain>
    </source>
</reference>
<evidence type="ECO:0000313" key="4">
    <source>
        <dbReference type="Proteomes" id="UP001446871"/>
    </source>
</evidence>
<dbReference type="Proteomes" id="UP001446871">
    <property type="component" value="Unassembled WGS sequence"/>
</dbReference>
<feature type="region of interest" description="Disordered" evidence="1">
    <location>
        <begin position="56"/>
        <end position="153"/>
    </location>
</feature>
<sequence length="244" mass="23379">MSFILFRDTECARPAANQPTYLALGTCLDIPAGTGSIQVGTLPGCPNSGQPTLFLSSSTGCEFPTESTGSGSGSGSGSGGGSGGGSGSGSGSGSGGGSTYSGSGGTSGGHNSSSTTGGGTGEGGSGDGSGSSSESSHGGGSEHTTSSWQPSPTFIQGSEAMARAAIVAEGFAGVNMTGTCTRFQGQSIGSIQFACPEFARQPGPTATSTSGGGSLQIQSRSRAYGAIWWTLIGGWVVLGLLGGG</sequence>
<proteinExistence type="predicted"/>
<organism evidence="3 4">
    <name type="scientific">Apiospora saccharicola</name>
    <dbReference type="NCBI Taxonomy" id="335842"/>
    <lineage>
        <taxon>Eukaryota</taxon>
        <taxon>Fungi</taxon>
        <taxon>Dikarya</taxon>
        <taxon>Ascomycota</taxon>
        <taxon>Pezizomycotina</taxon>
        <taxon>Sordariomycetes</taxon>
        <taxon>Xylariomycetidae</taxon>
        <taxon>Amphisphaeriales</taxon>
        <taxon>Apiosporaceae</taxon>
        <taxon>Apiospora</taxon>
    </lineage>
</organism>
<evidence type="ECO:0000313" key="3">
    <source>
        <dbReference type="EMBL" id="KAK8082630.1"/>
    </source>
</evidence>
<feature type="compositionally biased region" description="Low complexity" evidence="1">
    <location>
        <begin position="130"/>
        <end position="147"/>
    </location>
</feature>
<feature type="transmembrane region" description="Helical" evidence="2">
    <location>
        <begin position="223"/>
        <end position="242"/>
    </location>
</feature>
<evidence type="ECO:0000256" key="2">
    <source>
        <dbReference type="SAM" id="Phobius"/>
    </source>
</evidence>
<protein>
    <submittedName>
        <fullName evidence="3">Uncharacterized protein</fullName>
    </submittedName>
</protein>
<gene>
    <name evidence="3" type="ORF">PG996_001411</name>
</gene>
<keyword evidence="2" id="KW-0812">Transmembrane</keyword>
<keyword evidence="4" id="KW-1185">Reference proteome</keyword>
<accession>A0ABR1WGK3</accession>
<feature type="compositionally biased region" description="Gly residues" evidence="1">
    <location>
        <begin position="70"/>
        <end position="108"/>
    </location>
</feature>
<feature type="compositionally biased region" description="Gly residues" evidence="1">
    <location>
        <begin position="116"/>
        <end position="129"/>
    </location>
</feature>
<dbReference type="EMBL" id="JAQQWM010000001">
    <property type="protein sequence ID" value="KAK8082630.1"/>
    <property type="molecule type" value="Genomic_DNA"/>
</dbReference>
<name>A0ABR1WGK3_9PEZI</name>